<comment type="caution">
    <text evidence="2">The sequence shown here is derived from an EMBL/GenBank/DDBJ whole genome shotgun (WGS) entry which is preliminary data.</text>
</comment>
<dbReference type="SUPFAM" id="SSF54523">
    <property type="entry name" value="Pili subunits"/>
    <property type="match status" value="1"/>
</dbReference>
<proteinExistence type="predicted"/>
<gene>
    <name evidence="2" type="ORF">GDH07_13260</name>
</gene>
<dbReference type="InterPro" id="IPR012902">
    <property type="entry name" value="N_methyl_site"/>
</dbReference>
<dbReference type="Proteomes" id="UP000486534">
    <property type="component" value="Unassembled WGS sequence"/>
</dbReference>
<dbReference type="NCBIfam" id="TIGR02532">
    <property type="entry name" value="IV_pilin_GFxxxE"/>
    <property type="match status" value="1"/>
</dbReference>
<keyword evidence="1" id="KW-0812">Transmembrane</keyword>
<dbReference type="InterPro" id="IPR045584">
    <property type="entry name" value="Pilin-like"/>
</dbReference>
<evidence type="ECO:0000256" key="1">
    <source>
        <dbReference type="SAM" id="Phobius"/>
    </source>
</evidence>
<reference evidence="2 3" key="1">
    <citation type="submission" date="2019-10" db="EMBL/GenBank/DDBJ databases">
        <title>Pseudomonas dajingensis sp. nov., isolated from the profound head ulcers of farmed Murray cod (Maccullochella peelii peelii).</title>
        <authorList>
            <person name="Liu Y."/>
        </authorList>
    </citation>
    <scope>NUCLEOTIDE SEQUENCE [LARGE SCALE GENOMIC DNA]</scope>
    <source>
        <strain evidence="2 3">MC042</strain>
    </source>
</reference>
<dbReference type="RefSeq" id="WP_152897825.1">
    <property type="nucleotide sequence ID" value="NZ_WHUV01000002.1"/>
</dbReference>
<organism evidence="2 3">
    <name type="scientific">Pseudomonas piscis</name>
    <dbReference type="NCBI Taxonomy" id="2614538"/>
    <lineage>
        <taxon>Bacteria</taxon>
        <taxon>Pseudomonadati</taxon>
        <taxon>Pseudomonadota</taxon>
        <taxon>Gammaproteobacteria</taxon>
        <taxon>Pseudomonadales</taxon>
        <taxon>Pseudomonadaceae</taxon>
        <taxon>Pseudomonas</taxon>
    </lineage>
</organism>
<sequence length="126" mass="13508">MTPLPPRQQRGFTLVELLAAIVVLGIGFAVVLNTLGYATQALARDGQTTRMALMATSLMAEYGEGLGSGAHLEGTRDGIQWRLSATPLRDEGAIVLSQLELMLVKGSRHERFVTLKAIKHPAGTLP</sequence>
<feature type="transmembrane region" description="Helical" evidence="1">
    <location>
        <begin position="12"/>
        <end position="32"/>
    </location>
</feature>
<dbReference type="EMBL" id="WHUV01000002">
    <property type="protein sequence ID" value="MQA54278.1"/>
    <property type="molecule type" value="Genomic_DNA"/>
</dbReference>
<evidence type="ECO:0000313" key="2">
    <source>
        <dbReference type="EMBL" id="MQA54278.1"/>
    </source>
</evidence>
<accession>A0A7X1PM99</accession>
<name>A0A7X1PM99_9PSED</name>
<dbReference type="AlphaFoldDB" id="A0A7X1PM99"/>
<keyword evidence="1" id="KW-0472">Membrane</keyword>
<keyword evidence="1" id="KW-1133">Transmembrane helix</keyword>
<dbReference type="Pfam" id="PF07963">
    <property type="entry name" value="N_methyl"/>
    <property type="match status" value="1"/>
</dbReference>
<protein>
    <submittedName>
        <fullName evidence="2">Prepilin-type N-terminal cleavage/methylation domain-containing protein</fullName>
    </submittedName>
</protein>
<evidence type="ECO:0000313" key="3">
    <source>
        <dbReference type="Proteomes" id="UP000486534"/>
    </source>
</evidence>
<dbReference type="PROSITE" id="PS00409">
    <property type="entry name" value="PROKAR_NTER_METHYL"/>
    <property type="match status" value="1"/>
</dbReference>